<dbReference type="GeneID" id="96285699"/>
<proteinExistence type="predicted"/>
<evidence type="ECO:0000259" key="1">
    <source>
        <dbReference type="Pfam" id="PF04149"/>
    </source>
</evidence>
<protein>
    <submittedName>
        <fullName evidence="2">Toxin</fullName>
    </submittedName>
</protein>
<dbReference type="AlphaFoldDB" id="A0A640UVU6"/>
<keyword evidence="3" id="KW-1185">Reference proteome</keyword>
<reference evidence="2 3" key="1">
    <citation type="submission" date="2019-12" db="EMBL/GenBank/DDBJ databases">
        <title>Whole genome shotgun sequence of Streptomyces tubercidicus NBRC 13090.</title>
        <authorList>
            <person name="Ichikawa N."/>
            <person name="Kimura A."/>
            <person name="Kitahashi Y."/>
            <person name="Komaki H."/>
            <person name="Tamura T."/>
        </authorList>
    </citation>
    <scope>NUCLEOTIDE SEQUENCE [LARGE SCALE GENOMIC DNA]</scope>
    <source>
        <strain evidence="2 3">NBRC 13090</strain>
    </source>
</reference>
<feature type="domain" description="DUF397" evidence="1">
    <location>
        <begin position="37"/>
        <end position="89"/>
    </location>
</feature>
<evidence type="ECO:0000313" key="2">
    <source>
        <dbReference type="EMBL" id="GFE39939.1"/>
    </source>
</evidence>
<dbReference type="EMBL" id="BLIR01000001">
    <property type="protein sequence ID" value="GFE39939.1"/>
    <property type="molecule type" value="Genomic_DNA"/>
</dbReference>
<sequence length="96" mass="10377">MREYDLSAARWCKSSYSDGNGGSCVEVAHDFPGAALWRKSSYSDQNGGDCIEVAHDFPCVVPVRDSKDPHGPALVFPAEGWNTFIGAVKNSHFTGV</sequence>
<comment type="caution">
    <text evidence="2">The sequence shown here is derived from an EMBL/GenBank/DDBJ whole genome shotgun (WGS) entry which is preliminary data.</text>
</comment>
<dbReference type="OrthoDB" id="4570646at2"/>
<name>A0A640UVU6_9ACTN</name>
<accession>A0A640UVU6</accession>
<dbReference type="Pfam" id="PF04149">
    <property type="entry name" value="DUF397"/>
    <property type="match status" value="2"/>
</dbReference>
<dbReference type="RefSeq" id="WP_159746076.1">
    <property type="nucleotide sequence ID" value="NZ_BLIR01000001.1"/>
</dbReference>
<dbReference type="InterPro" id="IPR007278">
    <property type="entry name" value="DUF397"/>
</dbReference>
<organism evidence="2 3">
    <name type="scientific">Streptomyces tubercidicus</name>
    <dbReference type="NCBI Taxonomy" id="47759"/>
    <lineage>
        <taxon>Bacteria</taxon>
        <taxon>Bacillati</taxon>
        <taxon>Actinomycetota</taxon>
        <taxon>Actinomycetes</taxon>
        <taxon>Kitasatosporales</taxon>
        <taxon>Streptomycetaceae</taxon>
        <taxon>Streptomyces</taxon>
    </lineage>
</organism>
<dbReference type="Proteomes" id="UP000431826">
    <property type="component" value="Unassembled WGS sequence"/>
</dbReference>
<feature type="domain" description="DUF397" evidence="1">
    <location>
        <begin position="9"/>
        <end position="29"/>
    </location>
</feature>
<gene>
    <name evidence="2" type="ORF">Stube_46120</name>
</gene>
<evidence type="ECO:0000313" key="3">
    <source>
        <dbReference type="Proteomes" id="UP000431826"/>
    </source>
</evidence>